<keyword evidence="1" id="KW-1133">Transmembrane helix</keyword>
<protein>
    <submittedName>
        <fullName evidence="2">5'-nucleotidase surE</fullName>
    </submittedName>
</protein>
<name>A0A2P2KBT2_RHIMU</name>
<proteinExistence type="predicted"/>
<keyword evidence="1" id="KW-0472">Membrane</keyword>
<evidence type="ECO:0000313" key="2">
    <source>
        <dbReference type="EMBL" id="MBX03166.1"/>
    </source>
</evidence>
<reference evidence="2" key="1">
    <citation type="submission" date="2018-02" db="EMBL/GenBank/DDBJ databases">
        <title>Rhizophora mucronata_Transcriptome.</title>
        <authorList>
            <person name="Meera S.P."/>
            <person name="Sreeshan A."/>
            <person name="Augustine A."/>
        </authorList>
    </citation>
    <scope>NUCLEOTIDE SEQUENCE</scope>
    <source>
        <tissue evidence="2">Leaf</tissue>
    </source>
</reference>
<keyword evidence="1" id="KW-0812">Transmembrane</keyword>
<accession>A0A2P2KBT2</accession>
<feature type="transmembrane region" description="Helical" evidence="1">
    <location>
        <begin position="20"/>
        <end position="37"/>
    </location>
</feature>
<dbReference type="EMBL" id="GGEC01022682">
    <property type="protein sequence ID" value="MBX03166.1"/>
    <property type="molecule type" value="Transcribed_RNA"/>
</dbReference>
<dbReference type="AlphaFoldDB" id="A0A2P2KBT2"/>
<sequence>MRMTSPVDLHVPDTVFTCHVLPGVTCYVALVSQLRALKMLFMNLLYHDRWGGSYHMIFPTH</sequence>
<evidence type="ECO:0000256" key="1">
    <source>
        <dbReference type="SAM" id="Phobius"/>
    </source>
</evidence>
<organism evidence="2">
    <name type="scientific">Rhizophora mucronata</name>
    <name type="common">Asiatic mangrove</name>
    <dbReference type="NCBI Taxonomy" id="61149"/>
    <lineage>
        <taxon>Eukaryota</taxon>
        <taxon>Viridiplantae</taxon>
        <taxon>Streptophyta</taxon>
        <taxon>Embryophyta</taxon>
        <taxon>Tracheophyta</taxon>
        <taxon>Spermatophyta</taxon>
        <taxon>Magnoliopsida</taxon>
        <taxon>eudicotyledons</taxon>
        <taxon>Gunneridae</taxon>
        <taxon>Pentapetalae</taxon>
        <taxon>rosids</taxon>
        <taxon>fabids</taxon>
        <taxon>Malpighiales</taxon>
        <taxon>Rhizophoraceae</taxon>
        <taxon>Rhizophora</taxon>
    </lineage>
</organism>